<feature type="transmembrane region" description="Helical" evidence="21">
    <location>
        <begin position="84"/>
        <end position="108"/>
    </location>
</feature>
<feature type="transmembrane region" description="Helical" evidence="21">
    <location>
        <begin position="182"/>
        <end position="204"/>
    </location>
</feature>
<evidence type="ECO:0000256" key="17">
    <source>
        <dbReference type="ARBA" id="ARBA00061196"/>
    </source>
</evidence>
<evidence type="ECO:0000256" key="6">
    <source>
        <dbReference type="ARBA" id="ARBA00022617"/>
    </source>
</evidence>
<keyword evidence="8" id="KW-0479">Metal-binding</keyword>
<keyword evidence="24" id="KW-1185">Reference proteome</keyword>
<evidence type="ECO:0000256" key="10">
    <source>
        <dbReference type="ARBA" id="ARBA00022989"/>
    </source>
</evidence>
<feature type="transmembrane region" description="Helical" evidence="21">
    <location>
        <begin position="6"/>
        <end position="23"/>
    </location>
</feature>
<evidence type="ECO:0000256" key="19">
    <source>
        <dbReference type="ARBA" id="ARBA00071287"/>
    </source>
</evidence>
<comment type="subcellular location">
    <subcellularLocation>
        <location evidence="3">Cell membrane</location>
        <topology evidence="3">Multi-pass membrane protein</topology>
    </subcellularLocation>
</comment>
<dbReference type="GO" id="GO:0009055">
    <property type="term" value="F:electron transfer activity"/>
    <property type="evidence" value="ECO:0007669"/>
    <property type="project" value="TreeGrafter"/>
</dbReference>
<dbReference type="PANTHER" id="PTHR30598:SF3">
    <property type="entry name" value="RESPIRATORY NITRATE REDUCTASE 1 GAMMA CHAIN"/>
    <property type="match status" value="1"/>
</dbReference>
<dbReference type="InterPro" id="IPR003816">
    <property type="entry name" value="Nitrate_red_gam"/>
</dbReference>
<reference evidence="23 24" key="1">
    <citation type="submission" date="2019-11" db="EMBL/GenBank/DDBJ databases">
        <title>Whole genome sequencing identifies a novel species of the genus Arsenicicoccus isolated from human blood.</title>
        <authorList>
            <person name="Jeong J.H."/>
            <person name="Kweon O.J."/>
            <person name="Kim H.R."/>
            <person name="Kim T.-H."/>
            <person name="Ha S.-M."/>
            <person name="Lee M.-K."/>
        </authorList>
    </citation>
    <scope>NUCLEOTIDE SEQUENCE [LARGE SCALE GENOMIC DNA]</scope>
    <source>
        <strain evidence="23 24">MKL-02</strain>
    </source>
</reference>
<sequence length="250" mass="28450">MNTLLWVVFPYICLTIFVVGHYWRYKYDKFGWTTRSSQLYEDRLLRWGSPMFHFGILFVVMGHIMGLLVPKSWTEAVGITQSIYHFLAVSVGLLAGFLTLAGIAILIYRRRTTGPVFSATTPMDKVMYIFLVVVILLGLANTLGWHAPGINNLGGPAEHYNYRDGVSIWYRQFLTFHPDADLMAAAPLGFQLHTLVACILFALWPFTRLVHVFSAPLGYLTRPYIVYRSRDVRSGRGVGNRAPARGWERV</sequence>
<comment type="similarity">
    <text evidence="16">In the central section; belongs to the NarJ/NarW family.</text>
</comment>
<organism evidence="23 24">
    <name type="scientific">Arsenicicoccus cauae</name>
    <dbReference type="NCBI Taxonomy" id="2663847"/>
    <lineage>
        <taxon>Bacteria</taxon>
        <taxon>Bacillati</taxon>
        <taxon>Actinomycetota</taxon>
        <taxon>Actinomycetes</taxon>
        <taxon>Micrococcales</taxon>
        <taxon>Intrasporangiaceae</taxon>
        <taxon>Arsenicicoccus</taxon>
    </lineage>
</organism>
<evidence type="ECO:0000256" key="4">
    <source>
        <dbReference type="ARBA" id="ARBA00022448"/>
    </source>
</evidence>
<evidence type="ECO:0000313" key="23">
    <source>
        <dbReference type="EMBL" id="MTB71397.1"/>
    </source>
</evidence>
<name>A0A6I3ICG4_9MICO</name>
<evidence type="ECO:0000256" key="13">
    <source>
        <dbReference type="ARBA" id="ARBA00023063"/>
    </source>
</evidence>
<dbReference type="InterPro" id="IPR023234">
    <property type="entry name" value="NarG-like_domain"/>
</dbReference>
<feature type="binding site" description="axial binding residue" evidence="20">
    <location>
        <position position="211"/>
    </location>
    <ligand>
        <name>heme b</name>
        <dbReference type="ChEBI" id="CHEBI:60344"/>
        <label>1</label>
    </ligand>
    <ligandPart>
        <name>Fe</name>
        <dbReference type="ChEBI" id="CHEBI:18248"/>
    </ligandPart>
</feature>
<dbReference type="Gene3D" id="1.20.950.20">
    <property type="entry name" value="Transmembrane di-heme cytochromes, Chain C"/>
    <property type="match status" value="1"/>
</dbReference>
<dbReference type="PANTHER" id="PTHR30598">
    <property type="entry name" value="NITRATE REDUCTASE PRIVATE CHAPERONE, REDOX ENZYME MATURATION PROTEIN REMP FAMILY"/>
    <property type="match status" value="1"/>
</dbReference>
<feature type="domain" description="NarG-like" evidence="22">
    <location>
        <begin position="2"/>
        <end position="230"/>
    </location>
</feature>
<dbReference type="Proteomes" id="UP000431092">
    <property type="component" value="Unassembled WGS sequence"/>
</dbReference>
<keyword evidence="4" id="KW-0813">Transport</keyword>
<evidence type="ECO:0000256" key="8">
    <source>
        <dbReference type="ARBA" id="ARBA00022723"/>
    </source>
</evidence>
<evidence type="ECO:0000256" key="16">
    <source>
        <dbReference type="ARBA" id="ARBA00061095"/>
    </source>
</evidence>
<dbReference type="EMBL" id="WLVL01000019">
    <property type="protein sequence ID" value="MTB71397.1"/>
    <property type="molecule type" value="Genomic_DNA"/>
</dbReference>
<dbReference type="GO" id="GO:0046872">
    <property type="term" value="F:metal ion binding"/>
    <property type="evidence" value="ECO:0007669"/>
    <property type="project" value="UniProtKB-KW"/>
</dbReference>
<dbReference type="InterPro" id="IPR036197">
    <property type="entry name" value="NarG-like_sf"/>
</dbReference>
<evidence type="ECO:0000256" key="1">
    <source>
        <dbReference type="ARBA" id="ARBA00001942"/>
    </source>
</evidence>
<keyword evidence="11 23" id="KW-0560">Oxidoreductase</keyword>
<dbReference type="GO" id="GO:0042128">
    <property type="term" value="P:nitrate assimilation"/>
    <property type="evidence" value="ECO:0007669"/>
    <property type="project" value="UniProtKB-KW"/>
</dbReference>
<keyword evidence="13" id="KW-0534">Nitrate assimilation</keyword>
<keyword evidence="9" id="KW-0249">Electron transport</keyword>
<evidence type="ECO:0000256" key="20">
    <source>
        <dbReference type="PIRSR" id="PIRSR603816-1"/>
    </source>
</evidence>
<evidence type="ECO:0000256" key="9">
    <source>
        <dbReference type="ARBA" id="ARBA00022982"/>
    </source>
</evidence>
<feature type="transmembrane region" description="Helical" evidence="21">
    <location>
        <begin position="44"/>
        <end position="64"/>
    </location>
</feature>
<dbReference type="GO" id="GO:0019645">
    <property type="term" value="P:anaerobic electron transport chain"/>
    <property type="evidence" value="ECO:0007669"/>
    <property type="project" value="TreeGrafter"/>
</dbReference>
<evidence type="ECO:0000256" key="15">
    <source>
        <dbReference type="ARBA" id="ARBA00056200"/>
    </source>
</evidence>
<dbReference type="GO" id="GO:0020037">
    <property type="term" value="F:heme binding"/>
    <property type="evidence" value="ECO:0007669"/>
    <property type="project" value="TreeGrafter"/>
</dbReference>
<evidence type="ECO:0000256" key="21">
    <source>
        <dbReference type="SAM" id="Phobius"/>
    </source>
</evidence>
<evidence type="ECO:0000256" key="11">
    <source>
        <dbReference type="ARBA" id="ARBA00023002"/>
    </source>
</evidence>
<keyword evidence="5" id="KW-1003">Cell membrane</keyword>
<dbReference type="AlphaFoldDB" id="A0A6I3ICG4"/>
<comment type="caution">
    <text evidence="23">The sequence shown here is derived from an EMBL/GenBank/DDBJ whole genome shotgun (WGS) entry which is preliminary data.</text>
</comment>
<evidence type="ECO:0000259" key="22">
    <source>
        <dbReference type="Pfam" id="PF02665"/>
    </source>
</evidence>
<feature type="binding site" description="axial binding residue" evidence="20">
    <location>
        <position position="193"/>
    </location>
    <ligand>
        <name>heme b</name>
        <dbReference type="ChEBI" id="CHEBI:60344"/>
        <label>1</label>
    </ligand>
    <ligandPart>
        <name>Fe</name>
        <dbReference type="ChEBI" id="CHEBI:18248"/>
    </ligandPart>
</feature>
<dbReference type="InterPro" id="IPR051936">
    <property type="entry name" value="Heme-iron_electron_transfer"/>
</dbReference>
<keyword evidence="14 21" id="KW-0472">Membrane</keyword>
<dbReference type="GO" id="GO:0008940">
    <property type="term" value="F:nitrate reductase activity"/>
    <property type="evidence" value="ECO:0007669"/>
    <property type="project" value="InterPro"/>
</dbReference>
<comment type="cofactor">
    <cofactor evidence="2">
        <name>heme b</name>
        <dbReference type="ChEBI" id="CHEBI:60344"/>
    </cofactor>
</comment>
<keyword evidence="7 21" id="KW-0812">Transmembrane</keyword>
<comment type="function">
    <text evidence="15">Does not seem to have nitrate reductase activity.</text>
</comment>
<evidence type="ECO:0000256" key="12">
    <source>
        <dbReference type="ARBA" id="ARBA00023004"/>
    </source>
</evidence>
<proteinExistence type="inferred from homology"/>
<evidence type="ECO:0000256" key="2">
    <source>
        <dbReference type="ARBA" id="ARBA00001970"/>
    </source>
</evidence>
<comment type="similarity">
    <text evidence="18">In the N-terminal section; belongs to the nitrate reductase alpha subunit family.</text>
</comment>
<dbReference type="NCBIfam" id="TIGR00351">
    <property type="entry name" value="narI"/>
    <property type="match status" value="1"/>
</dbReference>
<protein>
    <recommendedName>
        <fullName evidence="19">Nitrate reductase-like protein NarX</fullName>
    </recommendedName>
</protein>
<gene>
    <name evidence="23" type="primary">narI</name>
    <name evidence="23" type="ORF">GGG17_05330</name>
</gene>
<dbReference type="GO" id="GO:0009325">
    <property type="term" value="C:nitrate reductase complex"/>
    <property type="evidence" value="ECO:0007669"/>
    <property type="project" value="InterPro"/>
</dbReference>
<feature type="binding site" description="axial binding residue" evidence="20">
    <location>
        <position position="53"/>
    </location>
    <ligand>
        <name>heme b</name>
        <dbReference type="ChEBI" id="CHEBI:60344"/>
        <label>1</label>
    </ligand>
    <ligandPart>
        <name>Fe</name>
        <dbReference type="ChEBI" id="CHEBI:18248"/>
    </ligandPart>
</feature>
<feature type="binding site" description="axial binding residue" evidence="20">
    <location>
        <position position="63"/>
    </location>
    <ligand>
        <name>heme b</name>
        <dbReference type="ChEBI" id="CHEBI:60344"/>
        <label>1</label>
    </ligand>
    <ligandPart>
        <name>Fe</name>
        <dbReference type="ChEBI" id="CHEBI:18248"/>
    </ligandPart>
</feature>
<keyword evidence="12 20" id="KW-0408">Iron</keyword>
<evidence type="ECO:0000256" key="7">
    <source>
        <dbReference type="ARBA" id="ARBA00022692"/>
    </source>
</evidence>
<keyword evidence="10 21" id="KW-1133">Transmembrane helix</keyword>
<feature type="transmembrane region" description="Helical" evidence="21">
    <location>
        <begin position="128"/>
        <end position="147"/>
    </location>
</feature>
<evidence type="ECO:0000313" key="24">
    <source>
        <dbReference type="Proteomes" id="UP000431092"/>
    </source>
</evidence>
<accession>A0A6I3ICG4</accession>
<evidence type="ECO:0000256" key="14">
    <source>
        <dbReference type="ARBA" id="ARBA00023136"/>
    </source>
</evidence>
<evidence type="ECO:0000256" key="3">
    <source>
        <dbReference type="ARBA" id="ARBA00004651"/>
    </source>
</evidence>
<comment type="cofactor">
    <cofactor evidence="1">
        <name>Mo-bis(molybdopterin guanine dinucleotide)</name>
        <dbReference type="ChEBI" id="CHEBI:60539"/>
    </cofactor>
</comment>
<evidence type="ECO:0000256" key="5">
    <source>
        <dbReference type="ARBA" id="ARBA00022475"/>
    </source>
</evidence>
<dbReference type="FunFam" id="1.20.950.20:FF:000001">
    <property type="entry name" value="Respiratory nitrate reductase subunit gamma"/>
    <property type="match status" value="1"/>
</dbReference>
<comment type="similarity">
    <text evidence="17">In the C-terminal section; belongs to the nitrate reductase gamma subunit family.</text>
</comment>
<keyword evidence="6 20" id="KW-0349">Heme</keyword>
<dbReference type="RefSeq" id="WP_154592731.1">
    <property type="nucleotide sequence ID" value="NZ_CP171001.1"/>
</dbReference>
<evidence type="ECO:0000256" key="18">
    <source>
        <dbReference type="ARBA" id="ARBA00061480"/>
    </source>
</evidence>
<dbReference type="SUPFAM" id="SSF103501">
    <property type="entry name" value="Respiratory nitrate reductase 1 gamma chain"/>
    <property type="match status" value="1"/>
</dbReference>
<dbReference type="Pfam" id="PF02665">
    <property type="entry name" value="Nitrate_red_gam"/>
    <property type="match status" value="1"/>
</dbReference>
<dbReference type="GO" id="GO:0005886">
    <property type="term" value="C:plasma membrane"/>
    <property type="evidence" value="ECO:0007669"/>
    <property type="project" value="UniProtKB-SubCell"/>
</dbReference>